<dbReference type="PROSITE" id="PS00894">
    <property type="entry name" value="HTH_DEOR_1"/>
    <property type="match status" value="1"/>
</dbReference>
<keyword evidence="1" id="KW-0805">Transcription regulation</keyword>
<keyword evidence="6" id="KW-1185">Reference proteome</keyword>
<dbReference type="Pfam" id="PF00455">
    <property type="entry name" value="DeoRC"/>
    <property type="match status" value="1"/>
</dbReference>
<dbReference type="InterPro" id="IPR036390">
    <property type="entry name" value="WH_DNA-bd_sf"/>
</dbReference>
<dbReference type="SUPFAM" id="SSF46785">
    <property type="entry name" value="Winged helix' DNA-binding domain"/>
    <property type="match status" value="1"/>
</dbReference>
<accession>A0A1M5HJ73</accession>
<dbReference type="RefSeq" id="WP_072890165.1">
    <property type="nucleotide sequence ID" value="NZ_FQVW01000018.1"/>
</dbReference>
<dbReference type="STRING" id="930117.SAMN05216225_10187"/>
<proteinExistence type="predicted"/>
<name>A0A1M5HJ73_9BACI</name>
<dbReference type="EMBL" id="FQVW01000018">
    <property type="protein sequence ID" value="SHG16023.1"/>
    <property type="molecule type" value="Genomic_DNA"/>
</dbReference>
<dbReference type="InterPro" id="IPR001034">
    <property type="entry name" value="DeoR_HTH"/>
</dbReference>
<evidence type="ECO:0000256" key="2">
    <source>
        <dbReference type="ARBA" id="ARBA00023125"/>
    </source>
</evidence>
<dbReference type="SMART" id="SM00420">
    <property type="entry name" value="HTH_DEOR"/>
    <property type="match status" value="1"/>
</dbReference>
<feature type="domain" description="HTH deoR-type" evidence="4">
    <location>
        <begin position="3"/>
        <end position="58"/>
    </location>
</feature>
<sequence length="254" mass="28111">MLPLERKKWLEEQVTLNKKVDIEEISKMLNVSAMTIRRDLTELEKKGKVIRTHGGAISVESLTEEVPFYSKKSKNSTEKKAVALRAFSLIKENSTIILDSGTTTLELAKLLKNREDLTIVTNDISIANELLDSSNKVIITGGELQQGVGALYGSATQQMLQIIHADIFFLGAHAIDLDRGVTAPTFEKSLIKQLMIKASEVTWILADHSKFNVKAFSNVCDLTTVEGIITDTKVEPSVVKEYSTKTQILFGGQD</sequence>
<dbReference type="InterPro" id="IPR037171">
    <property type="entry name" value="NagB/RpiA_transferase-like"/>
</dbReference>
<organism evidence="5 6">
    <name type="scientific">Ornithinibacillus halophilus</name>
    <dbReference type="NCBI Taxonomy" id="930117"/>
    <lineage>
        <taxon>Bacteria</taxon>
        <taxon>Bacillati</taxon>
        <taxon>Bacillota</taxon>
        <taxon>Bacilli</taxon>
        <taxon>Bacillales</taxon>
        <taxon>Bacillaceae</taxon>
        <taxon>Ornithinibacillus</taxon>
    </lineage>
</organism>
<dbReference type="InterPro" id="IPR014036">
    <property type="entry name" value="DeoR-like_C"/>
</dbReference>
<dbReference type="Gene3D" id="1.10.10.10">
    <property type="entry name" value="Winged helix-like DNA-binding domain superfamily/Winged helix DNA-binding domain"/>
    <property type="match status" value="1"/>
</dbReference>
<dbReference type="PRINTS" id="PR00037">
    <property type="entry name" value="HTHLACR"/>
</dbReference>
<dbReference type="InterPro" id="IPR036388">
    <property type="entry name" value="WH-like_DNA-bd_sf"/>
</dbReference>
<dbReference type="GO" id="GO:0003700">
    <property type="term" value="F:DNA-binding transcription factor activity"/>
    <property type="evidence" value="ECO:0007669"/>
    <property type="project" value="InterPro"/>
</dbReference>
<dbReference type="Proteomes" id="UP000183988">
    <property type="component" value="Unassembled WGS sequence"/>
</dbReference>
<dbReference type="PANTHER" id="PTHR30363">
    <property type="entry name" value="HTH-TYPE TRANSCRIPTIONAL REGULATOR SRLR-RELATED"/>
    <property type="match status" value="1"/>
</dbReference>
<evidence type="ECO:0000313" key="5">
    <source>
        <dbReference type="EMBL" id="SHG16023.1"/>
    </source>
</evidence>
<keyword evidence="3" id="KW-0804">Transcription</keyword>
<dbReference type="PANTHER" id="PTHR30363:SF46">
    <property type="entry name" value="LYSR FAMILY TRANSCRIPTIONAL REGULATOR"/>
    <property type="match status" value="1"/>
</dbReference>
<dbReference type="GO" id="GO:0003677">
    <property type="term" value="F:DNA binding"/>
    <property type="evidence" value="ECO:0007669"/>
    <property type="project" value="UniProtKB-KW"/>
</dbReference>
<evidence type="ECO:0000256" key="1">
    <source>
        <dbReference type="ARBA" id="ARBA00023015"/>
    </source>
</evidence>
<evidence type="ECO:0000259" key="4">
    <source>
        <dbReference type="PROSITE" id="PS51000"/>
    </source>
</evidence>
<keyword evidence="2" id="KW-0238">DNA-binding</keyword>
<dbReference type="InterPro" id="IPR018356">
    <property type="entry name" value="Tscrpt_reg_HTH_DeoR_CS"/>
</dbReference>
<protein>
    <submittedName>
        <fullName evidence="5">Transcriptional regulator, DeoR family</fullName>
    </submittedName>
</protein>
<gene>
    <name evidence="5" type="ORF">SAMN05216225_10187</name>
</gene>
<reference evidence="5 6" key="1">
    <citation type="submission" date="2016-11" db="EMBL/GenBank/DDBJ databases">
        <authorList>
            <person name="Jaros S."/>
            <person name="Januszkiewicz K."/>
            <person name="Wedrychowicz H."/>
        </authorList>
    </citation>
    <scope>NUCLEOTIDE SEQUENCE [LARGE SCALE GENOMIC DNA]</scope>
    <source>
        <strain evidence="5 6">IBRC-M 10683</strain>
    </source>
</reference>
<dbReference type="SUPFAM" id="SSF100950">
    <property type="entry name" value="NagB/RpiA/CoA transferase-like"/>
    <property type="match status" value="1"/>
</dbReference>
<evidence type="ECO:0000313" key="6">
    <source>
        <dbReference type="Proteomes" id="UP000183988"/>
    </source>
</evidence>
<dbReference type="PROSITE" id="PS51000">
    <property type="entry name" value="HTH_DEOR_2"/>
    <property type="match status" value="1"/>
</dbReference>
<dbReference type="AlphaFoldDB" id="A0A1M5HJ73"/>
<dbReference type="SMART" id="SM01134">
    <property type="entry name" value="DeoRC"/>
    <property type="match status" value="1"/>
</dbReference>
<evidence type="ECO:0000256" key="3">
    <source>
        <dbReference type="ARBA" id="ARBA00023163"/>
    </source>
</evidence>
<dbReference type="Gene3D" id="3.40.50.1360">
    <property type="match status" value="1"/>
</dbReference>
<dbReference type="Pfam" id="PF08220">
    <property type="entry name" value="HTH_DeoR"/>
    <property type="match status" value="1"/>
</dbReference>
<dbReference type="InterPro" id="IPR050313">
    <property type="entry name" value="Carb_Metab_HTH_regulators"/>
</dbReference>
<dbReference type="OrthoDB" id="9798651at2"/>